<dbReference type="InterPro" id="IPR000182">
    <property type="entry name" value="GNAT_dom"/>
</dbReference>
<dbReference type="PANTHER" id="PTHR43792">
    <property type="entry name" value="GNAT FAMILY, PUTATIVE (AFU_ORTHOLOGUE AFUA_3G00765)-RELATED-RELATED"/>
    <property type="match status" value="1"/>
</dbReference>
<dbReference type="InterPro" id="IPR016181">
    <property type="entry name" value="Acyl_CoA_acyltransferase"/>
</dbReference>
<reference evidence="2 3" key="1">
    <citation type="journal article" date="2013" name="Genome Announc.">
        <title>Draft Genome Sequence of Sphingobium lactosutens Strain DS20T, Isolated from a Hexachlorocyclohexane Dumpsite.</title>
        <authorList>
            <person name="Kumar R."/>
            <person name="Dwivedi V."/>
            <person name="Negi V."/>
            <person name="Khurana J.P."/>
            <person name="Lal R."/>
        </authorList>
    </citation>
    <scope>NUCLEOTIDE SEQUENCE [LARGE SCALE GENOMIC DNA]</scope>
    <source>
        <strain evidence="2 3">DS20</strain>
    </source>
</reference>
<name>T0HK20_9SPHN</name>
<dbReference type="AlphaFoldDB" id="T0HK20"/>
<keyword evidence="3" id="KW-1185">Reference proteome</keyword>
<dbReference type="Pfam" id="PF13302">
    <property type="entry name" value="Acetyltransf_3"/>
    <property type="match status" value="1"/>
</dbReference>
<protein>
    <submittedName>
        <fullName evidence="2">Acetyltransferase</fullName>
    </submittedName>
</protein>
<evidence type="ECO:0000313" key="2">
    <source>
        <dbReference type="EMBL" id="EQB13322.1"/>
    </source>
</evidence>
<dbReference type="GO" id="GO:0016747">
    <property type="term" value="F:acyltransferase activity, transferring groups other than amino-acyl groups"/>
    <property type="evidence" value="ECO:0007669"/>
    <property type="project" value="InterPro"/>
</dbReference>
<dbReference type="PROSITE" id="PS51186">
    <property type="entry name" value="GNAT"/>
    <property type="match status" value="1"/>
</dbReference>
<dbReference type="Gene3D" id="3.40.630.30">
    <property type="match status" value="1"/>
</dbReference>
<dbReference type="InterPro" id="IPR051531">
    <property type="entry name" value="N-acetyltransferase"/>
</dbReference>
<dbReference type="eggNOG" id="COG1670">
    <property type="taxonomic scope" value="Bacteria"/>
</dbReference>
<dbReference type="OrthoDB" id="6293260at2"/>
<dbReference type="SUPFAM" id="SSF55729">
    <property type="entry name" value="Acyl-CoA N-acyltransferases (Nat)"/>
    <property type="match status" value="1"/>
</dbReference>
<evidence type="ECO:0000313" key="3">
    <source>
        <dbReference type="Proteomes" id="UP000015531"/>
    </source>
</evidence>
<comment type="caution">
    <text evidence="2">The sequence shown here is derived from an EMBL/GenBank/DDBJ whole genome shotgun (WGS) entry which is preliminary data.</text>
</comment>
<dbReference type="RefSeq" id="WP_021226898.1">
    <property type="nucleotide sequence ID" value="NZ_ATDP01000097.1"/>
</dbReference>
<sequence>MTIAPTLKAARLCLRPHTVADYADCRALWADAGVVRHIGGVPQDAQAVWFRLLRYAGMWSMLGYGMWAIEDGETGAFLGEAGLLSAARGLPELDGVPEAGWVLTPQAWGRGIALEAMTAVLTWADAHVDASSVRCIIHPDNAASIKVAEKLGFAPLVDTHLAGTPTRVFDRPMRAMG</sequence>
<organism evidence="2 3">
    <name type="scientific">Sphingobium lactosutens DS20</name>
    <dbReference type="NCBI Taxonomy" id="1331060"/>
    <lineage>
        <taxon>Bacteria</taxon>
        <taxon>Pseudomonadati</taxon>
        <taxon>Pseudomonadota</taxon>
        <taxon>Alphaproteobacteria</taxon>
        <taxon>Sphingomonadales</taxon>
        <taxon>Sphingomonadaceae</taxon>
        <taxon>Sphingobium</taxon>
    </lineage>
</organism>
<dbReference type="Proteomes" id="UP000015531">
    <property type="component" value="Unassembled WGS sequence"/>
</dbReference>
<keyword evidence="2" id="KW-0808">Transferase</keyword>
<proteinExistence type="predicted"/>
<dbReference type="PANTHER" id="PTHR43792:SF16">
    <property type="entry name" value="N-ACETYLTRANSFERASE DOMAIN-CONTAINING PROTEIN"/>
    <property type="match status" value="1"/>
</dbReference>
<evidence type="ECO:0000259" key="1">
    <source>
        <dbReference type="PROSITE" id="PS51186"/>
    </source>
</evidence>
<accession>T0HK20</accession>
<gene>
    <name evidence="2" type="ORF">RLDS_16420</name>
</gene>
<feature type="domain" description="N-acetyltransferase" evidence="1">
    <location>
        <begin position="12"/>
        <end position="174"/>
    </location>
</feature>
<dbReference type="PATRIC" id="fig|1331060.3.peg.3152"/>
<dbReference type="EMBL" id="ATDP01000097">
    <property type="protein sequence ID" value="EQB13322.1"/>
    <property type="molecule type" value="Genomic_DNA"/>
</dbReference>